<sequence>MPAVILQVVPLRSSLLYRASPGRGFVERLLLFLHDSGVKANFSMPNEAST</sequence>
<name>A0A6J4VRL3_9CYAN</name>
<reference evidence="1" key="1">
    <citation type="submission" date="2020-02" db="EMBL/GenBank/DDBJ databases">
        <authorList>
            <person name="Meier V. D."/>
        </authorList>
    </citation>
    <scope>NUCLEOTIDE SEQUENCE</scope>
    <source>
        <strain evidence="1">AVDCRST_MAG81</strain>
    </source>
</reference>
<dbReference type="EMBL" id="CADCWO010000165">
    <property type="protein sequence ID" value="CAA9581188.1"/>
    <property type="molecule type" value="Genomic_DNA"/>
</dbReference>
<protein>
    <submittedName>
        <fullName evidence="1">Uncharacterized protein</fullName>
    </submittedName>
</protein>
<organism evidence="1">
    <name type="scientific">uncultured Synechococcales cyanobacterium</name>
    <dbReference type="NCBI Taxonomy" id="1936017"/>
    <lineage>
        <taxon>Bacteria</taxon>
        <taxon>Bacillati</taxon>
        <taxon>Cyanobacteriota</taxon>
        <taxon>Cyanophyceae</taxon>
        <taxon>Synechococcales</taxon>
        <taxon>environmental samples</taxon>
    </lineage>
</organism>
<proteinExistence type="predicted"/>
<accession>A0A6J4VRL3</accession>
<dbReference type="AlphaFoldDB" id="A0A6J4VRL3"/>
<evidence type="ECO:0000313" key="1">
    <source>
        <dbReference type="EMBL" id="CAA9581188.1"/>
    </source>
</evidence>
<gene>
    <name evidence="1" type="ORF">AVDCRST_MAG81-3646</name>
</gene>